<accession>A0A975GEX1</accession>
<dbReference type="EMBL" id="CP061799">
    <property type="protein sequence ID" value="QTA78671.1"/>
    <property type="molecule type" value="Genomic_DNA"/>
</dbReference>
<name>A0A975GEX1_9BACT</name>
<protein>
    <submittedName>
        <fullName evidence="1">Uncharacterized protein</fullName>
    </submittedName>
</protein>
<keyword evidence="2" id="KW-1185">Reference proteome</keyword>
<evidence type="ECO:0000313" key="1">
    <source>
        <dbReference type="EMBL" id="QTA78671.1"/>
    </source>
</evidence>
<sequence>MNVIYNRLILDKKIIHYTAGIWKTSDNIFYYVPEKECKILLAHNPDTDVLFSVALHPPQYFRLCSLPSIQFL</sequence>
<gene>
    <name evidence="1" type="ORF">dnl_09000</name>
</gene>
<proteinExistence type="predicted"/>
<reference evidence="1" key="1">
    <citation type="journal article" date="2021" name="Microb. Physiol.">
        <title>Proteogenomic Insights into the Physiology of Marine, Sulfate-Reducing, Filamentous Desulfonema limicola and Desulfonema magnum.</title>
        <authorList>
            <person name="Schnaars V."/>
            <person name="Wohlbrand L."/>
            <person name="Scheve S."/>
            <person name="Hinrichs C."/>
            <person name="Reinhardt R."/>
            <person name="Rabus R."/>
        </authorList>
    </citation>
    <scope>NUCLEOTIDE SEQUENCE</scope>
    <source>
        <strain evidence="1">5ac10</strain>
    </source>
</reference>
<evidence type="ECO:0000313" key="2">
    <source>
        <dbReference type="Proteomes" id="UP000663720"/>
    </source>
</evidence>
<organism evidence="1 2">
    <name type="scientific">Desulfonema limicola</name>
    <dbReference type="NCBI Taxonomy" id="45656"/>
    <lineage>
        <taxon>Bacteria</taxon>
        <taxon>Pseudomonadati</taxon>
        <taxon>Thermodesulfobacteriota</taxon>
        <taxon>Desulfobacteria</taxon>
        <taxon>Desulfobacterales</taxon>
        <taxon>Desulfococcaceae</taxon>
        <taxon>Desulfonema</taxon>
    </lineage>
</organism>
<dbReference type="Proteomes" id="UP000663720">
    <property type="component" value="Chromosome"/>
</dbReference>
<dbReference type="KEGG" id="dli:dnl_09000"/>
<dbReference type="AlphaFoldDB" id="A0A975GEX1"/>